<dbReference type="InterPro" id="IPR029058">
    <property type="entry name" value="AB_hydrolase_fold"/>
</dbReference>
<dbReference type="InterPro" id="IPR000073">
    <property type="entry name" value="AB_hydrolase_1"/>
</dbReference>
<dbReference type="OrthoDB" id="9796770at2"/>
<comment type="catalytic activity">
    <reaction evidence="1 8 10">
        <text>Release of N-terminal proline from a peptide.</text>
        <dbReference type="EC" id="3.4.11.5"/>
    </reaction>
</comment>
<name>A0A1B2HK19_9PSEU</name>
<feature type="active site" description="Proton donor" evidence="9">
    <location>
        <position position="288"/>
    </location>
</feature>
<evidence type="ECO:0000256" key="7">
    <source>
        <dbReference type="ARBA" id="ARBA00022801"/>
    </source>
</evidence>
<protein>
    <recommendedName>
        <fullName evidence="8 10">Proline iminopeptidase</fullName>
        <shortName evidence="8">PIP</shortName>
        <ecNumber evidence="8 10">3.4.11.5</ecNumber>
    </recommendedName>
    <alternativeName>
        <fullName evidence="8">Prolyl aminopeptidase</fullName>
    </alternativeName>
</protein>
<dbReference type="PIRSF" id="PIRSF006431">
    <property type="entry name" value="Pept_S33"/>
    <property type="match status" value="1"/>
</dbReference>
<feature type="active site" description="Nucleophile" evidence="9">
    <location>
        <position position="105"/>
    </location>
</feature>
<evidence type="ECO:0000256" key="10">
    <source>
        <dbReference type="RuleBase" id="RU003421"/>
    </source>
</evidence>
<comment type="subcellular location">
    <subcellularLocation>
        <location evidence="2 8">Cytoplasm</location>
    </subcellularLocation>
</comment>
<organism evidence="12 13">
    <name type="scientific">Lentzea guizhouensis</name>
    <dbReference type="NCBI Taxonomy" id="1586287"/>
    <lineage>
        <taxon>Bacteria</taxon>
        <taxon>Bacillati</taxon>
        <taxon>Actinomycetota</taxon>
        <taxon>Actinomycetes</taxon>
        <taxon>Pseudonocardiales</taxon>
        <taxon>Pseudonocardiaceae</taxon>
        <taxon>Lentzea</taxon>
    </lineage>
</organism>
<dbReference type="SUPFAM" id="SSF53474">
    <property type="entry name" value="alpha/beta-Hydrolases"/>
    <property type="match status" value="1"/>
</dbReference>
<dbReference type="GO" id="GO:0006508">
    <property type="term" value="P:proteolysis"/>
    <property type="evidence" value="ECO:0007669"/>
    <property type="project" value="UniProtKB-KW"/>
</dbReference>
<dbReference type="InterPro" id="IPR005944">
    <property type="entry name" value="Pro_iminopeptidase"/>
</dbReference>
<accession>A0A1B2HK19</accession>
<dbReference type="InterPro" id="IPR002410">
    <property type="entry name" value="Peptidase_S33"/>
</dbReference>
<evidence type="ECO:0000313" key="12">
    <source>
        <dbReference type="EMBL" id="ANZ38030.1"/>
    </source>
</evidence>
<evidence type="ECO:0000256" key="9">
    <source>
        <dbReference type="PIRSR" id="PIRSR006431-1"/>
    </source>
</evidence>
<comment type="similarity">
    <text evidence="3 8 10">Belongs to the peptidase S33 family.</text>
</comment>
<dbReference type="PANTHER" id="PTHR43722:SF1">
    <property type="entry name" value="PROLINE IMINOPEPTIDASE"/>
    <property type="match status" value="1"/>
</dbReference>
<evidence type="ECO:0000256" key="1">
    <source>
        <dbReference type="ARBA" id="ARBA00001585"/>
    </source>
</evidence>
<evidence type="ECO:0000313" key="13">
    <source>
        <dbReference type="Proteomes" id="UP000093053"/>
    </source>
</evidence>
<dbReference type="PRINTS" id="PR00793">
    <property type="entry name" value="PROAMNOPTASE"/>
</dbReference>
<evidence type="ECO:0000256" key="4">
    <source>
        <dbReference type="ARBA" id="ARBA00022438"/>
    </source>
</evidence>
<evidence type="ECO:0000256" key="2">
    <source>
        <dbReference type="ARBA" id="ARBA00004496"/>
    </source>
</evidence>
<evidence type="ECO:0000259" key="11">
    <source>
        <dbReference type="Pfam" id="PF00561"/>
    </source>
</evidence>
<keyword evidence="4 8" id="KW-0031">Aminopeptidase</keyword>
<feature type="domain" description="AB hydrolase-1" evidence="11">
    <location>
        <begin position="28"/>
        <end position="288"/>
    </location>
</feature>
<dbReference type="GO" id="GO:0005737">
    <property type="term" value="C:cytoplasm"/>
    <property type="evidence" value="ECO:0007669"/>
    <property type="project" value="UniProtKB-SubCell"/>
</dbReference>
<dbReference type="PANTHER" id="PTHR43722">
    <property type="entry name" value="PROLINE IMINOPEPTIDASE"/>
    <property type="match status" value="1"/>
</dbReference>
<dbReference type="KEGG" id="led:BBK82_20180"/>
<dbReference type="Pfam" id="PF00561">
    <property type="entry name" value="Abhydrolase_1"/>
    <property type="match status" value="1"/>
</dbReference>
<dbReference type="Gene3D" id="3.40.50.1820">
    <property type="entry name" value="alpha/beta hydrolase"/>
    <property type="match status" value="1"/>
</dbReference>
<sequence length="314" mass="34956">MNEGWLDVGDGQRIHYEVSGNSQGKPAVVFHGGPGSGLNPRWREDFDPEHWLLVLWDQRGCGQSTPHAGDPATSLEHNTTQHLIDDAEKLREHLGIEKWLIAGASWGSTLMLAYAVQHPHRVSEMIISAVTTSRPEEHAWLTRGARLFFPDHFAELQRGVPEEDRDGNLAVAYHRLLNSPDPETRAKAAHDWNKWDLTLMSGGDNDFTGTRYEDPRTSYTLARIVTHYWGNEAFLEANHILDNLDRLTGIPGVLIHGRRDFGGPPENAWAVAQRWPDAELVFVSDAGHQATSSTDSALQAAIEKFRQGATGPGR</sequence>
<dbReference type="STRING" id="1586287.BBK82_20180"/>
<evidence type="ECO:0000256" key="8">
    <source>
        <dbReference type="PIRNR" id="PIRNR006431"/>
    </source>
</evidence>
<reference evidence="12 13" key="1">
    <citation type="submission" date="2016-07" db="EMBL/GenBank/DDBJ databases">
        <title>Complete genome sequence of the Lentzea guizhouensis DHS C013.</title>
        <authorList>
            <person name="Cao C."/>
        </authorList>
    </citation>
    <scope>NUCLEOTIDE SEQUENCE [LARGE SCALE GENOMIC DNA]</scope>
    <source>
        <strain evidence="12 13">DHS C013</strain>
    </source>
</reference>
<evidence type="ECO:0000256" key="6">
    <source>
        <dbReference type="ARBA" id="ARBA00022670"/>
    </source>
</evidence>
<dbReference type="RefSeq" id="WP_065916388.1">
    <property type="nucleotide sequence ID" value="NZ_CP016793.1"/>
</dbReference>
<feature type="active site" evidence="9">
    <location>
        <position position="260"/>
    </location>
</feature>
<gene>
    <name evidence="12" type="ORF">BBK82_20180</name>
</gene>
<evidence type="ECO:0000256" key="5">
    <source>
        <dbReference type="ARBA" id="ARBA00022490"/>
    </source>
</evidence>
<proteinExistence type="inferred from homology"/>
<keyword evidence="13" id="KW-1185">Reference proteome</keyword>
<keyword evidence="7 8" id="KW-0378">Hydrolase</keyword>
<keyword evidence="6 8" id="KW-0645">Protease</keyword>
<dbReference type="GO" id="GO:0004177">
    <property type="term" value="F:aminopeptidase activity"/>
    <property type="evidence" value="ECO:0007669"/>
    <property type="project" value="UniProtKB-UniRule"/>
</dbReference>
<dbReference type="EC" id="3.4.11.5" evidence="8 10"/>
<dbReference type="AlphaFoldDB" id="A0A1B2HK19"/>
<dbReference type="EMBL" id="CP016793">
    <property type="protein sequence ID" value="ANZ38030.1"/>
    <property type="molecule type" value="Genomic_DNA"/>
</dbReference>
<evidence type="ECO:0000256" key="3">
    <source>
        <dbReference type="ARBA" id="ARBA00010088"/>
    </source>
</evidence>
<dbReference type="Proteomes" id="UP000093053">
    <property type="component" value="Chromosome"/>
</dbReference>
<dbReference type="NCBIfam" id="TIGR01249">
    <property type="entry name" value="pro_imino_pep_1"/>
    <property type="match status" value="1"/>
</dbReference>
<keyword evidence="5 8" id="KW-0963">Cytoplasm</keyword>